<dbReference type="EMBL" id="CAJOBH010078711">
    <property type="protein sequence ID" value="CAF4506720.1"/>
    <property type="molecule type" value="Genomic_DNA"/>
</dbReference>
<dbReference type="Proteomes" id="UP000681720">
    <property type="component" value="Unassembled WGS sequence"/>
</dbReference>
<reference evidence="1" key="1">
    <citation type="submission" date="2021-02" db="EMBL/GenBank/DDBJ databases">
        <authorList>
            <person name="Nowell W R."/>
        </authorList>
    </citation>
    <scope>NUCLEOTIDE SEQUENCE</scope>
</reference>
<gene>
    <name evidence="1" type="ORF">BYL167_LOCUS36271</name>
    <name evidence="2" type="ORF">GIL414_LOCUS57109</name>
</gene>
<comment type="caution">
    <text evidence="1">The sequence shown here is derived from an EMBL/GenBank/DDBJ whole genome shotgun (WGS) entry which is preliminary data.</text>
</comment>
<proteinExistence type="predicted"/>
<feature type="non-terminal residue" evidence="1">
    <location>
        <position position="71"/>
    </location>
</feature>
<evidence type="ECO:0000313" key="1">
    <source>
        <dbReference type="EMBL" id="CAF4506720.1"/>
    </source>
</evidence>
<dbReference type="AlphaFoldDB" id="A0A8S2XQW9"/>
<dbReference type="Proteomes" id="UP000681967">
    <property type="component" value="Unassembled WGS sequence"/>
</dbReference>
<evidence type="ECO:0000313" key="3">
    <source>
        <dbReference type="Proteomes" id="UP000681967"/>
    </source>
</evidence>
<name>A0A8S2XQW9_9BILA</name>
<sequence>MSSSATANIAVNFITSNQLYRKELTINKVDPKSDNYGLLRRLYAKQMLIELTAFPEKNKKLILDIGLKYSI</sequence>
<dbReference type="EMBL" id="CAJOBJ010206561">
    <property type="protein sequence ID" value="CAF4998574.1"/>
    <property type="molecule type" value="Genomic_DNA"/>
</dbReference>
<protein>
    <submittedName>
        <fullName evidence="1">Uncharacterized protein</fullName>
    </submittedName>
</protein>
<evidence type="ECO:0000313" key="2">
    <source>
        <dbReference type="EMBL" id="CAF4998574.1"/>
    </source>
</evidence>
<accession>A0A8S2XQW9</accession>
<organism evidence="1 3">
    <name type="scientific">Rotaria magnacalcarata</name>
    <dbReference type="NCBI Taxonomy" id="392030"/>
    <lineage>
        <taxon>Eukaryota</taxon>
        <taxon>Metazoa</taxon>
        <taxon>Spiralia</taxon>
        <taxon>Gnathifera</taxon>
        <taxon>Rotifera</taxon>
        <taxon>Eurotatoria</taxon>
        <taxon>Bdelloidea</taxon>
        <taxon>Philodinida</taxon>
        <taxon>Philodinidae</taxon>
        <taxon>Rotaria</taxon>
    </lineage>
</organism>